<keyword evidence="1" id="KW-0732">Signal</keyword>
<dbReference type="Pfam" id="PF13385">
    <property type="entry name" value="Laminin_G_3"/>
    <property type="match status" value="1"/>
</dbReference>
<dbReference type="PANTHER" id="PTHR46580">
    <property type="entry name" value="SENSOR KINASE-RELATED"/>
    <property type="match status" value="1"/>
</dbReference>
<sequence length="1886" mass="199649">MSPWFAWGTPMLRRGLMLAALVSIARIAEAGPITFSTPSMYRAGSSPNNVAIADLNRDSAPDLVVADYGPASNTISVFLNTGAGGFAPRVTYPAGVNPVSIAVGDLDRDGNPDLVVSNWSSASVSVYLGNGTGAFPTHTNYATGGRPISGRLAFMNADAVLDLVVADWSNNVVKVMLGNGLGGFGGPSSFAAGSGAYGIDLGDVNGDGSVDVMVTNFAGSNVSFLPGNGAGGLGAKTDFPMGLHPSSVALADFDGDGDLDVATANNADSTVSVRLGNGGGGFGAKTDYACAGGPLSVLAQDFNGDGVRDLVVSAYTGNALALYEGQVGGTFAAATFLACPGGPTRMAAGDINGDGKLDIAVPLGTKDSVEVRFNASALVLVPSAEKSTCPPRVRLSSNGDCCFDVIVRNAAGQWIPACPVTVDFSSCAATFCGPPQYGTTIDVVNHTATRSTDDDGSVHFCLCVNVDPGCTVTIRANGVTLCSNLPVGDCAASCVTPECCSVKPRWTDPAFASFTGQIALETTSALNGADYVLTVFDLEHGVPPVGVNWGGANGTMSRYNGPADGTGRGIWRGDILGSVFGTAIDDEGNVYVCQTSCYWNDLVATLPNATPGSVYKIDKFTGQPTTFASLPNFADPNVPIGSYPCLGNITFDCDHRQFFVSDLEDGKIYRLDMSGAQLGVAYDPGAPDNAQPGWAPIGERVWAVEYADGRLYYSLWRCDQGTPGVGPNQIWSVGLNGSAIDAASAQLEITLPPYSTTWSAPVSDIEFTPDGHLMAAQRGMYSPTGPSAHAARLLQFECVGGDWQASPTTFVVGTYGSQANSAGGVAVDHSTPAGTLGRVWASGDAIRFGPDYIYGIEGIPQTGGSPTNSYLIDNDGAVGSQDKLNQGDVEIPCPAPVSAPCPTGEVLHYTFEQNSPGLDVSGHGQHIVIENPNLVDSRCGKAMRFLPNNNVHEAYATTSAAGDLTGAMSATAWIRVLGPQSTDNNPSCTEGTIFCKGGSNWFQVEKNNDRLVFQNEPSGSEVAIANTNLPVGVWTLVGYVRGPVMSGRQTIQFYVNGLPVPTVVLANGAPNADNQLHNAAFASNHWFMLGNYGFQDDPGACEFNGDMDDVRIFDRVLTPAEMAGIANCLCPDSTTGELRGRDWYQDAFPFNEDTLLVGTAAFDTTTALIVTGRNIAQVTNNAQRFDIAGDSLTACACGDGTRLDLVFRILPGPGNYRAGTTRTYPLAPGMQLLKQPQSQTDLVVPGDGSFWGQYLADNGVFGTPGGHPGGQWSEQVWNSARMDTAEINIFPVSGAGDWPRIQNCIFSGTYHEDDPKYTTLGILKFRCFVIDTTRAPEAGLSSNVLCGDGKYTPLYPSWLLSLPTSHTGFDGNGFTREYTKIIPDGLLTPGSHVEYFLRRSKLSNPAVFSMVPDTNRVVPQLNEGSAPGTSCSDNQGRSSLDGHRWQQFGVLPDRWKDAQFGGRGMACMLFVDQADGHGDETEWVKAADRIGATRAEKYGAHNGWHLTKLTDDPNDPAHFVRAHRGQAGTTWDLYQVRSVDDPVEGHAGAIGGRLANRTGMYWATGKSARVAPTPHMLRKYYRIVNVSTAELRDGIFGPIVNRSQNDIAILDDFLVAPEKFPPTRGVYLAGDNLVEGEFASGLTAHTDFLRNRMGVALGAGDYATLNAESCPRLQLTATLMGPFMNVYNARNLFGTSLDVLALSGTVASNVTAQYRSTSTSTLTTASVGHVANVSEPWVGLVDGFGIQHVSTFACSSPAGITNHRHDVFANWFYSICEVAGPPWVVTDAENEVIENSLAVRNNPAPRGFTGIRLTVARPDRGEIALFDLAGRRVRTLRRGAFLPGTLDLVWDGNNDAGARMPAGVYFLRLQFEQSKFMARRTLVMIE</sequence>
<proteinExistence type="predicted"/>
<reference evidence="2" key="1">
    <citation type="submission" date="2020-07" db="EMBL/GenBank/DDBJ databases">
        <title>Huge and variable diversity of episymbiotic CPR bacteria and DPANN archaea in groundwater ecosystems.</title>
        <authorList>
            <person name="He C.Y."/>
            <person name="Keren R."/>
            <person name="Whittaker M."/>
            <person name="Farag I.F."/>
            <person name="Doudna J."/>
            <person name="Cate J.H.D."/>
            <person name="Banfield J.F."/>
        </authorList>
    </citation>
    <scope>NUCLEOTIDE SEQUENCE</scope>
    <source>
        <strain evidence="2">NC_groundwater_1813_Pr3_B-0.1um_71_17</strain>
    </source>
</reference>
<accession>A0A933SCI6</accession>
<protein>
    <submittedName>
        <fullName evidence="2">VCBS repeat-containing protein</fullName>
    </submittedName>
</protein>
<dbReference type="InterPro" id="IPR013320">
    <property type="entry name" value="ConA-like_dom_sf"/>
</dbReference>
<evidence type="ECO:0000256" key="1">
    <source>
        <dbReference type="ARBA" id="ARBA00022729"/>
    </source>
</evidence>
<dbReference type="Gene3D" id="2.30.30.100">
    <property type="match status" value="5"/>
</dbReference>
<organism evidence="2 3">
    <name type="scientific">Eiseniibacteriota bacterium</name>
    <dbReference type="NCBI Taxonomy" id="2212470"/>
    <lineage>
        <taxon>Bacteria</taxon>
        <taxon>Candidatus Eiseniibacteriota</taxon>
    </lineage>
</organism>
<dbReference type="Pfam" id="PF13517">
    <property type="entry name" value="FG-GAP_3"/>
    <property type="match status" value="3"/>
</dbReference>
<dbReference type="Proteomes" id="UP000696931">
    <property type="component" value="Unassembled WGS sequence"/>
</dbReference>
<dbReference type="InterPro" id="IPR028994">
    <property type="entry name" value="Integrin_alpha_N"/>
</dbReference>
<comment type="caution">
    <text evidence="2">The sequence shown here is derived from an EMBL/GenBank/DDBJ whole genome shotgun (WGS) entry which is preliminary data.</text>
</comment>
<dbReference type="InterPro" id="IPR013517">
    <property type="entry name" value="FG-GAP"/>
</dbReference>
<dbReference type="SUPFAM" id="SSF75011">
    <property type="entry name" value="3-carboxy-cis,cis-mucoante lactonizing enzyme"/>
    <property type="match status" value="1"/>
</dbReference>
<dbReference type="Gene3D" id="2.60.40.4070">
    <property type="match status" value="1"/>
</dbReference>
<dbReference type="SUPFAM" id="SSF69318">
    <property type="entry name" value="Integrin alpha N-terminal domain"/>
    <property type="match status" value="1"/>
</dbReference>
<evidence type="ECO:0000313" key="2">
    <source>
        <dbReference type="EMBL" id="MBI5169582.1"/>
    </source>
</evidence>
<gene>
    <name evidence="2" type="ORF">HZA61_08850</name>
</gene>
<dbReference type="SUPFAM" id="SSF49899">
    <property type="entry name" value="Concanavalin A-like lectins/glucanases"/>
    <property type="match status" value="1"/>
</dbReference>
<dbReference type="Gene3D" id="2.60.120.200">
    <property type="match status" value="1"/>
</dbReference>
<evidence type="ECO:0000313" key="3">
    <source>
        <dbReference type="Proteomes" id="UP000696931"/>
    </source>
</evidence>
<name>A0A933SCI6_UNCEI</name>
<dbReference type="EMBL" id="JACRIW010000058">
    <property type="protein sequence ID" value="MBI5169582.1"/>
    <property type="molecule type" value="Genomic_DNA"/>
</dbReference>